<dbReference type="Proteomes" id="UP000230731">
    <property type="component" value="Unassembled WGS sequence"/>
</dbReference>
<dbReference type="InterPro" id="IPR002831">
    <property type="entry name" value="Tscrpt_reg_TrmB_N"/>
</dbReference>
<feature type="domain" description="Transcription regulator TrmB N-terminal" evidence="1">
    <location>
        <begin position="25"/>
        <end position="92"/>
    </location>
</feature>
<protein>
    <recommendedName>
        <fullName evidence="1">Transcription regulator TrmB N-terminal domain-containing protein</fullName>
    </recommendedName>
</protein>
<accession>A0A2M6WYQ1</accession>
<dbReference type="InterPro" id="IPR011991">
    <property type="entry name" value="ArsR-like_HTH"/>
</dbReference>
<name>A0A2M6WYQ1_9BACT</name>
<dbReference type="Gene3D" id="1.10.10.10">
    <property type="entry name" value="Winged helix-like DNA-binding domain superfamily/Winged helix DNA-binding domain"/>
    <property type="match status" value="1"/>
</dbReference>
<evidence type="ECO:0000259" key="1">
    <source>
        <dbReference type="Pfam" id="PF01978"/>
    </source>
</evidence>
<evidence type="ECO:0000313" key="3">
    <source>
        <dbReference type="Proteomes" id="UP000230731"/>
    </source>
</evidence>
<proteinExistence type="predicted"/>
<dbReference type="Pfam" id="PF01978">
    <property type="entry name" value="TrmB"/>
    <property type="match status" value="1"/>
</dbReference>
<dbReference type="InterPro" id="IPR036390">
    <property type="entry name" value="WH_DNA-bd_sf"/>
</dbReference>
<sequence>MPKIDNLYEAWQASDNMANKLEIELQQIGLDRREAKVYLSALELGPSPVQKIAQRSGVPRATTYLVLDDLRDKGFVTTYEEGKKTFFVAESPERLLILLDERETEFNRQRETIKKLIPELISRGQFEKGKRPVVRYYEGAPAIAAYFRDTLKGRGGEILGILHLDKAEKILQQVDFPIEQVRAMRSKKRISSRVIYTTERGPLSGYSTKDRQAKYVSFDQYPFEADIALRDNTAYFVPYGLPLRGVAIEDKAIVQSLRQVFELLWSQLA</sequence>
<organism evidence="2 3">
    <name type="scientific">Candidatus Andersenbacteria bacterium CG10_big_fil_rev_8_21_14_0_10_54_11</name>
    <dbReference type="NCBI Taxonomy" id="1974485"/>
    <lineage>
        <taxon>Bacteria</taxon>
        <taxon>Candidatus Anderseniibacteriota</taxon>
    </lineage>
</organism>
<dbReference type="AlphaFoldDB" id="A0A2M6WYQ1"/>
<dbReference type="PANTHER" id="PTHR34293:SF1">
    <property type="entry name" value="HTH-TYPE TRANSCRIPTIONAL REGULATOR TRMBL2"/>
    <property type="match status" value="1"/>
</dbReference>
<reference evidence="3" key="1">
    <citation type="submission" date="2017-09" db="EMBL/GenBank/DDBJ databases">
        <title>Depth-based differentiation of microbial function through sediment-hosted aquifers and enrichment of novel symbionts in the deep terrestrial subsurface.</title>
        <authorList>
            <person name="Probst A.J."/>
            <person name="Ladd B."/>
            <person name="Jarett J.K."/>
            <person name="Geller-Mcgrath D.E."/>
            <person name="Sieber C.M.K."/>
            <person name="Emerson J.B."/>
            <person name="Anantharaman K."/>
            <person name="Thomas B.C."/>
            <person name="Malmstrom R."/>
            <person name="Stieglmeier M."/>
            <person name="Klingl A."/>
            <person name="Woyke T."/>
            <person name="Ryan C.M."/>
            <person name="Banfield J.F."/>
        </authorList>
    </citation>
    <scope>NUCLEOTIDE SEQUENCE [LARGE SCALE GENOMIC DNA]</scope>
</reference>
<evidence type="ECO:0000313" key="2">
    <source>
        <dbReference type="EMBL" id="PIT97922.1"/>
    </source>
</evidence>
<dbReference type="SUPFAM" id="SSF46785">
    <property type="entry name" value="Winged helix' DNA-binding domain"/>
    <property type="match status" value="1"/>
</dbReference>
<dbReference type="EMBL" id="PEZP01000039">
    <property type="protein sequence ID" value="PIT97922.1"/>
    <property type="molecule type" value="Genomic_DNA"/>
</dbReference>
<dbReference type="InterPro" id="IPR051797">
    <property type="entry name" value="TrmB-like"/>
</dbReference>
<dbReference type="CDD" id="cd00090">
    <property type="entry name" value="HTH_ARSR"/>
    <property type="match status" value="1"/>
</dbReference>
<gene>
    <name evidence="2" type="ORF">COT71_03190</name>
</gene>
<comment type="caution">
    <text evidence="2">The sequence shown here is derived from an EMBL/GenBank/DDBJ whole genome shotgun (WGS) entry which is preliminary data.</text>
</comment>
<dbReference type="InterPro" id="IPR036388">
    <property type="entry name" value="WH-like_DNA-bd_sf"/>
</dbReference>
<dbReference type="PANTHER" id="PTHR34293">
    <property type="entry name" value="HTH-TYPE TRANSCRIPTIONAL REGULATOR TRMBL2"/>
    <property type="match status" value="1"/>
</dbReference>